<dbReference type="EMBL" id="NQJD01000027">
    <property type="protein sequence ID" value="TAA74406.1"/>
    <property type="molecule type" value="Genomic_DNA"/>
</dbReference>
<dbReference type="Gene3D" id="3.10.129.10">
    <property type="entry name" value="Hotdog Thioesterase"/>
    <property type="match status" value="1"/>
</dbReference>
<dbReference type="SUPFAM" id="SSF54637">
    <property type="entry name" value="Thioesterase/thiol ester dehydrase-isomerase"/>
    <property type="match status" value="1"/>
</dbReference>
<dbReference type="PANTHER" id="PTHR11049:SF31">
    <property type="entry name" value="HOTDOG ACOT-TYPE DOMAIN-CONTAINING PROTEIN"/>
    <property type="match status" value="1"/>
</dbReference>
<reference evidence="5" key="1">
    <citation type="submission" date="2017-07" db="EMBL/GenBank/DDBJ databases">
        <title>The cable genome - Insights into the physiology and evolution of filamentous bacteria capable of sulfide oxidation via long distance electron transfer.</title>
        <authorList>
            <person name="Thorup C."/>
            <person name="Bjerg J.T."/>
            <person name="Schreiber L."/>
            <person name="Nielsen L.P."/>
            <person name="Kjeldsen K.U."/>
            <person name="Boesen T."/>
            <person name="Boggild A."/>
            <person name="Meysman F."/>
            <person name="Geelhoed J."/>
            <person name="Schramm A."/>
        </authorList>
    </citation>
    <scope>NUCLEOTIDE SEQUENCE [LARGE SCALE GENOMIC DNA]</scope>
    <source>
        <strain evidence="5">GS</strain>
    </source>
</reference>
<evidence type="ECO:0000313" key="6">
    <source>
        <dbReference type="Proteomes" id="UP000316238"/>
    </source>
</evidence>
<protein>
    <submittedName>
        <fullName evidence="5">Acyl-CoA hydrolase</fullName>
    </submittedName>
</protein>
<dbReference type="Pfam" id="PF03061">
    <property type="entry name" value="4HBT"/>
    <property type="match status" value="1"/>
</dbReference>
<proteinExistence type="inferred from homology"/>
<dbReference type="GO" id="GO:0005829">
    <property type="term" value="C:cytosol"/>
    <property type="evidence" value="ECO:0007669"/>
    <property type="project" value="TreeGrafter"/>
</dbReference>
<dbReference type="InterPro" id="IPR033120">
    <property type="entry name" value="HOTDOG_ACOT"/>
</dbReference>
<evidence type="ECO:0000256" key="3">
    <source>
        <dbReference type="PROSITE-ProRule" id="PRU01106"/>
    </source>
</evidence>
<dbReference type="GO" id="GO:0052816">
    <property type="term" value="F:long-chain fatty acyl-CoA hydrolase activity"/>
    <property type="evidence" value="ECO:0007669"/>
    <property type="project" value="TreeGrafter"/>
</dbReference>
<name>A0A521G057_9BACT</name>
<gene>
    <name evidence="5" type="ORF">CDV28_1279</name>
</gene>
<sequence length="117" mass="13173">MQNYQLVLTEHLNHYGYLFGGVLLKWVDEAAYICARLDHPGKSFVTVGMDKVSYKKRVELGSILVFNVEKEKTGKTSVTYRVQVSLASAFPVDDSEIFSTMVTFVCIDKDGNKCPIE</sequence>
<dbReference type="InterPro" id="IPR006683">
    <property type="entry name" value="Thioestr_dom"/>
</dbReference>
<dbReference type="Proteomes" id="UP000316238">
    <property type="component" value="Unassembled WGS sequence"/>
</dbReference>
<evidence type="ECO:0000259" key="4">
    <source>
        <dbReference type="PROSITE" id="PS51770"/>
    </source>
</evidence>
<accession>A0A521G057</accession>
<keyword evidence="6" id="KW-1185">Reference proteome</keyword>
<dbReference type="GO" id="GO:0009062">
    <property type="term" value="P:fatty acid catabolic process"/>
    <property type="evidence" value="ECO:0007669"/>
    <property type="project" value="TreeGrafter"/>
</dbReference>
<feature type="domain" description="HotDog ACOT-type" evidence="4">
    <location>
        <begin position="1"/>
        <end position="110"/>
    </location>
</feature>
<evidence type="ECO:0000256" key="1">
    <source>
        <dbReference type="ARBA" id="ARBA00010458"/>
    </source>
</evidence>
<dbReference type="PANTHER" id="PTHR11049">
    <property type="entry name" value="ACYL COENZYME A THIOESTER HYDROLASE"/>
    <property type="match status" value="1"/>
</dbReference>
<dbReference type="PROSITE" id="PS51770">
    <property type="entry name" value="HOTDOG_ACOT"/>
    <property type="match status" value="1"/>
</dbReference>
<evidence type="ECO:0000256" key="2">
    <source>
        <dbReference type="ARBA" id="ARBA00022801"/>
    </source>
</evidence>
<organism evidence="5 6">
    <name type="scientific">Candidatus Electronema aureum</name>
    <dbReference type="NCBI Taxonomy" id="2005002"/>
    <lineage>
        <taxon>Bacteria</taxon>
        <taxon>Pseudomonadati</taxon>
        <taxon>Thermodesulfobacteriota</taxon>
        <taxon>Desulfobulbia</taxon>
        <taxon>Desulfobulbales</taxon>
        <taxon>Desulfobulbaceae</taxon>
        <taxon>Candidatus Electronema</taxon>
    </lineage>
</organism>
<dbReference type="GO" id="GO:0006637">
    <property type="term" value="P:acyl-CoA metabolic process"/>
    <property type="evidence" value="ECO:0007669"/>
    <property type="project" value="TreeGrafter"/>
</dbReference>
<dbReference type="InterPro" id="IPR040170">
    <property type="entry name" value="Cytosol_ACT"/>
</dbReference>
<dbReference type="AlphaFoldDB" id="A0A521G057"/>
<keyword evidence="2 3" id="KW-0378">Hydrolase</keyword>
<evidence type="ECO:0000313" key="5">
    <source>
        <dbReference type="EMBL" id="TAA74406.1"/>
    </source>
</evidence>
<comment type="similarity">
    <text evidence="1">Belongs to the acyl coenzyme A hydrolase family.</text>
</comment>
<dbReference type="InterPro" id="IPR029069">
    <property type="entry name" value="HotDog_dom_sf"/>
</dbReference>
<comment type="caution">
    <text evidence="5">The sequence shown here is derived from an EMBL/GenBank/DDBJ whole genome shotgun (WGS) entry which is preliminary data.</text>
</comment>
<dbReference type="CDD" id="cd03442">
    <property type="entry name" value="BFIT_BACH"/>
    <property type="match status" value="1"/>
</dbReference>